<dbReference type="RefSeq" id="WP_041342776.1">
    <property type="nucleotide sequence ID" value="NZ_CP007151.1"/>
</dbReference>
<dbReference type="EMBL" id="CP007151">
    <property type="protein sequence ID" value="AHI30255.1"/>
    <property type="molecule type" value="Genomic_DNA"/>
</dbReference>
<organism evidence="1 2">
    <name type="scientific">Marinobacter similis</name>
    <dbReference type="NCBI Taxonomy" id="1420916"/>
    <lineage>
        <taxon>Bacteria</taxon>
        <taxon>Pseudomonadati</taxon>
        <taxon>Pseudomonadota</taxon>
        <taxon>Gammaproteobacteria</taxon>
        <taxon>Pseudomonadales</taxon>
        <taxon>Marinobacteraceae</taxon>
        <taxon>Marinobacter</taxon>
    </lineage>
</organism>
<proteinExistence type="predicted"/>
<dbReference type="Proteomes" id="UP000061489">
    <property type="component" value="Chromosome"/>
</dbReference>
<dbReference type="AlphaFoldDB" id="W5YMI8"/>
<keyword evidence="2" id="KW-1185">Reference proteome</keyword>
<evidence type="ECO:0000313" key="1">
    <source>
        <dbReference type="EMBL" id="AHI30255.1"/>
    </source>
</evidence>
<dbReference type="HOGENOM" id="CLU_2523634_0_0_6"/>
<sequence length="84" mass="9837">MHFISQRNILKEINLQIKEAKRFGHKVTKILAQDYELEELALVAKRSFNGLKQKDRNILSFTYKGVTITRDDRPASAQEDPHFH</sequence>
<dbReference type="STRING" id="1420916.AU14_17385"/>
<accession>W5YMI8</accession>
<name>W5YMI8_9GAMM</name>
<protein>
    <submittedName>
        <fullName evidence="1">Uncharacterized protein</fullName>
    </submittedName>
</protein>
<evidence type="ECO:0000313" key="2">
    <source>
        <dbReference type="Proteomes" id="UP000061489"/>
    </source>
</evidence>
<reference evidence="1 2" key="1">
    <citation type="journal article" date="2014" name="Genome Announc.">
        <title>Draft Genome Sequences of Marinobacter similis A3d10T and Marinobacter salarius R9SW1T.</title>
        <authorList>
            <person name="Ivanova E.P."/>
            <person name="Ng H.J."/>
            <person name="Webb H.K."/>
            <person name="Feng G."/>
            <person name="Oshima K."/>
            <person name="Hattori M."/>
            <person name="Ohkuma M."/>
            <person name="Sergeev A.F."/>
            <person name="Mikhailov V.V."/>
            <person name="Crawford R.J."/>
            <person name="Sawabe T."/>
        </authorList>
    </citation>
    <scope>NUCLEOTIDE SEQUENCE [LARGE SCALE GENOMIC DNA]</scope>
    <source>
        <strain evidence="1 2">A3d10</strain>
    </source>
</reference>
<gene>
    <name evidence="1" type="ORF">AU14_17385</name>
</gene>
<dbReference type="KEGG" id="msx:AU14_17385"/>